<evidence type="ECO:0000313" key="4">
    <source>
        <dbReference type="Proteomes" id="UP001430647"/>
    </source>
</evidence>
<proteinExistence type="predicted"/>
<dbReference type="Proteomes" id="UP001430647">
    <property type="component" value="Unassembled WGS sequence"/>
</dbReference>
<keyword evidence="1" id="KW-1133">Transmembrane helix</keyword>
<accession>A0AAU8I8U9</accession>
<sequence>MGKRQRRPPPPMPVPTRLQRLVARLQRPVLLLMAAAIGASAVVKLYLLAKALSSGVYIGASRIGPARVYLLQTDPGHYWFSIAWDGVLSLVLLALAVALGWSLMALRKPK</sequence>
<dbReference type="RefSeq" id="WP_242159539.1">
    <property type="nucleotide sequence ID" value="NZ_CP131914.1"/>
</dbReference>
<gene>
    <name evidence="2" type="ORF">L3V74_08070</name>
    <name evidence="3" type="ORF">Q7W82_05040</name>
</gene>
<evidence type="ECO:0000313" key="2">
    <source>
        <dbReference type="EMBL" id="MCI2261493.1"/>
    </source>
</evidence>
<dbReference type="EMBL" id="CP131914">
    <property type="protein sequence ID" value="XCI81526.1"/>
    <property type="molecule type" value="Genomic_DNA"/>
</dbReference>
<organism evidence="3">
    <name type="scientific">Xanthomonas indica</name>
    <dbReference type="NCBI Taxonomy" id="2912242"/>
    <lineage>
        <taxon>Bacteria</taxon>
        <taxon>Pseudomonadati</taxon>
        <taxon>Pseudomonadota</taxon>
        <taxon>Gammaproteobacteria</taxon>
        <taxon>Lysobacterales</taxon>
        <taxon>Lysobacteraceae</taxon>
        <taxon>Xanthomonas</taxon>
    </lineage>
</organism>
<name>A0AAU8I8U9_9XANT</name>
<dbReference type="EMBL" id="JAKJPQ010000006">
    <property type="protein sequence ID" value="MCI2261493.1"/>
    <property type="molecule type" value="Genomic_DNA"/>
</dbReference>
<dbReference type="KEGG" id="xin:Q7W82_05040"/>
<keyword evidence="4" id="KW-1185">Reference proteome</keyword>
<reference evidence="2 4" key="1">
    <citation type="journal article" date="2022" name="Curr. Microbiol.">
        <title>Xanthomonas indica sp. nov., a Novel Member of Non-Pathogenic Xanthomonas Community from Healthy Rice Seeds.</title>
        <authorList>
            <person name="Rana R."/>
            <person name="Madhavan V.N."/>
            <person name="Saroha T."/>
            <person name="Bansal K."/>
            <person name="Kaur A."/>
            <person name="Sonti R.V."/>
            <person name="Patel H.K."/>
            <person name="Patil P.B."/>
        </authorList>
    </citation>
    <scope>NUCLEOTIDE SEQUENCE [LARGE SCALE GENOMIC DNA]</scope>
    <source>
        <strain evidence="2 4">PPL560</strain>
    </source>
</reference>
<protein>
    <submittedName>
        <fullName evidence="3">Uncharacterized protein</fullName>
    </submittedName>
</protein>
<reference evidence="3" key="3">
    <citation type="submission" date="2023-08" db="EMBL/GenBank/DDBJ databases">
        <title>Complete genome sequence of Xanthomonas indica.</title>
        <authorList>
            <person name="Patil P.B."/>
            <person name="Rana R."/>
        </authorList>
    </citation>
    <scope>NUCLEOTIDE SEQUENCE</scope>
    <source>
        <strain evidence="3">PPL560</strain>
    </source>
</reference>
<feature type="transmembrane region" description="Helical" evidence="1">
    <location>
        <begin position="29"/>
        <end position="49"/>
    </location>
</feature>
<feature type="transmembrane region" description="Helical" evidence="1">
    <location>
        <begin position="78"/>
        <end position="106"/>
    </location>
</feature>
<keyword evidence="1" id="KW-0472">Membrane</keyword>
<reference evidence="2" key="2">
    <citation type="submission" date="2022-01" db="EMBL/GenBank/DDBJ databases">
        <authorList>
            <person name="Rana R."/>
            <person name="Patil P.B."/>
        </authorList>
    </citation>
    <scope>NUCLEOTIDE SEQUENCE</scope>
    <source>
        <strain evidence="2">PPL560</strain>
    </source>
</reference>
<evidence type="ECO:0000256" key="1">
    <source>
        <dbReference type="SAM" id="Phobius"/>
    </source>
</evidence>
<keyword evidence="1" id="KW-0812">Transmembrane</keyword>
<evidence type="ECO:0000313" key="3">
    <source>
        <dbReference type="EMBL" id="XCI81526.1"/>
    </source>
</evidence>
<dbReference type="AlphaFoldDB" id="A0AAU8I8U9"/>